<evidence type="ECO:0000256" key="2">
    <source>
        <dbReference type="ARBA" id="ARBA00023157"/>
    </source>
</evidence>
<dbReference type="AlphaFoldDB" id="A0A2N9FX35"/>
<protein>
    <recommendedName>
        <fullName evidence="6">Apple domain-containing protein</fullName>
    </recommendedName>
</protein>
<organism evidence="5">
    <name type="scientific">Fagus sylvatica</name>
    <name type="common">Beechnut</name>
    <dbReference type="NCBI Taxonomy" id="28930"/>
    <lineage>
        <taxon>Eukaryota</taxon>
        <taxon>Viridiplantae</taxon>
        <taxon>Streptophyta</taxon>
        <taxon>Embryophyta</taxon>
        <taxon>Tracheophyta</taxon>
        <taxon>Spermatophyta</taxon>
        <taxon>Magnoliopsida</taxon>
        <taxon>eudicotyledons</taxon>
        <taxon>Gunneridae</taxon>
        <taxon>Pentapetalae</taxon>
        <taxon>rosids</taxon>
        <taxon>fabids</taxon>
        <taxon>Fagales</taxon>
        <taxon>Fagaceae</taxon>
        <taxon>Fagus</taxon>
    </lineage>
</organism>
<keyword evidence="1" id="KW-0732">Signal</keyword>
<sequence>MIYWKIVNYGQVPLSNEMYFSVLSEYDSARLVMHFSGKLEFWYQSSIGTALMQSEPSNNCSLYNFCGKFGSCNPNNKLACKCLPGFMPNVPHKWHSGDFSDGCVRNSVFCGDNDTFLSLKMMVVGENPNQYSVENNEMDCRKMCLTNCDCKSYSYESYEQGKYWIWKQDLVNLQEEHPDGNNLFVRVAISDIEQTVRNCKPCGTNMIPYPLSTSSNCGDPMYFSFDCNTTSGQVSFNGTKWNISSYCHHWSQSVTLPADCNDWPHSTCKAARDGKRRCLCNISFQWDGAKLNCTTGHVQDLIDAGEFKEEDEKGIDVPFYDLESILVATDNFSNENKLGQGGYGPVFKGKLPSGQEIAVKRLSSVSSQGLQEFKNEVVLIAKLQHRNLAWRLWTDNKMLDLMDETLQDTCIAD</sequence>
<evidence type="ECO:0000256" key="1">
    <source>
        <dbReference type="ARBA" id="ARBA00022729"/>
    </source>
</evidence>
<accession>A0A2N9FX35</accession>
<dbReference type="Pfam" id="PF08276">
    <property type="entry name" value="PAN_2"/>
    <property type="match status" value="1"/>
</dbReference>
<dbReference type="InterPro" id="IPR000858">
    <property type="entry name" value="S_locus_glycoprot_dom"/>
</dbReference>
<evidence type="ECO:0000259" key="3">
    <source>
        <dbReference type="PROSITE" id="PS50011"/>
    </source>
</evidence>
<dbReference type="PROSITE" id="PS50948">
    <property type="entry name" value="PAN"/>
    <property type="match status" value="1"/>
</dbReference>
<dbReference type="InterPro" id="IPR003609">
    <property type="entry name" value="Pan_app"/>
</dbReference>
<dbReference type="GO" id="GO:0005524">
    <property type="term" value="F:ATP binding"/>
    <property type="evidence" value="ECO:0007669"/>
    <property type="project" value="InterPro"/>
</dbReference>
<dbReference type="CDD" id="cd01098">
    <property type="entry name" value="PAN_AP_plant"/>
    <property type="match status" value="1"/>
</dbReference>
<dbReference type="InterPro" id="IPR000719">
    <property type="entry name" value="Prot_kinase_dom"/>
</dbReference>
<name>A0A2N9FX35_FAGSY</name>
<keyword evidence="2" id="KW-1015">Disulfide bond</keyword>
<evidence type="ECO:0008006" key="6">
    <source>
        <dbReference type="Google" id="ProtNLM"/>
    </source>
</evidence>
<dbReference type="PANTHER" id="PTHR32444:SF235">
    <property type="entry name" value="OS01G0783900 PROTEIN"/>
    <property type="match status" value="1"/>
</dbReference>
<dbReference type="EMBL" id="OIVN01001228">
    <property type="protein sequence ID" value="SPC91511.1"/>
    <property type="molecule type" value="Genomic_DNA"/>
</dbReference>
<dbReference type="FunFam" id="3.30.200.20:FF:001858">
    <property type="entry name" value="Uncharacterized protein"/>
    <property type="match status" value="1"/>
</dbReference>
<dbReference type="GO" id="GO:0048544">
    <property type="term" value="P:recognition of pollen"/>
    <property type="evidence" value="ECO:0007669"/>
    <property type="project" value="InterPro"/>
</dbReference>
<feature type="domain" description="Apple" evidence="4">
    <location>
        <begin position="110"/>
        <end position="188"/>
    </location>
</feature>
<dbReference type="InterPro" id="IPR011009">
    <property type="entry name" value="Kinase-like_dom_sf"/>
</dbReference>
<gene>
    <name evidence="5" type="ORF">FSB_LOCUS19393</name>
</gene>
<reference evidence="5" key="1">
    <citation type="submission" date="2018-02" db="EMBL/GenBank/DDBJ databases">
        <authorList>
            <person name="Cohen D.B."/>
            <person name="Kent A.D."/>
        </authorList>
    </citation>
    <scope>NUCLEOTIDE SEQUENCE</scope>
</reference>
<proteinExistence type="predicted"/>
<dbReference type="PANTHER" id="PTHR32444">
    <property type="entry name" value="BULB-TYPE LECTIN DOMAIN-CONTAINING PROTEIN"/>
    <property type="match status" value="1"/>
</dbReference>
<evidence type="ECO:0000313" key="5">
    <source>
        <dbReference type="EMBL" id="SPC91511.1"/>
    </source>
</evidence>
<evidence type="ECO:0000259" key="4">
    <source>
        <dbReference type="PROSITE" id="PS50948"/>
    </source>
</evidence>
<dbReference type="Gene3D" id="3.30.200.20">
    <property type="entry name" value="Phosphorylase Kinase, domain 1"/>
    <property type="match status" value="1"/>
</dbReference>
<feature type="domain" description="Protein kinase" evidence="3">
    <location>
        <begin position="332"/>
        <end position="413"/>
    </location>
</feature>
<dbReference type="PROSITE" id="PS50011">
    <property type="entry name" value="PROTEIN_KINASE_DOM"/>
    <property type="match status" value="1"/>
</dbReference>
<dbReference type="SUPFAM" id="SSF56112">
    <property type="entry name" value="Protein kinase-like (PK-like)"/>
    <property type="match status" value="1"/>
</dbReference>
<dbReference type="GO" id="GO:0004672">
    <property type="term" value="F:protein kinase activity"/>
    <property type="evidence" value="ECO:0007669"/>
    <property type="project" value="InterPro"/>
</dbReference>
<dbReference type="Pfam" id="PF00954">
    <property type="entry name" value="S_locus_glycop"/>
    <property type="match status" value="1"/>
</dbReference>